<sequence>MERLLVGKVACSNTVPRRLNLVPNSSYNIKKNFKIFKNIFFNFSLIFLSFFNLPKG</sequence>
<evidence type="ECO:0000313" key="2">
    <source>
        <dbReference type="Proteomes" id="UP001497535"/>
    </source>
</evidence>
<dbReference type="Proteomes" id="UP001497535">
    <property type="component" value="Unassembled WGS sequence"/>
</dbReference>
<proteinExistence type="predicted"/>
<evidence type="ECO:0000313" key="1">
    <source>
        <dbReference type="EMBL" id="CAK5054563.1"/>
    </source>
</evidence>
<protein>
    <submittedName>
        <fullName evidence="1">Uncharacterized protein</fullName>
    </submittedName>
</protein>
<comment type="caution">
    <text evidence="1">The sequence shown here is derived from an EMBL/GenBank/DDBJ whole genome shotgun (WGS) entry which is preliminary data.</text>
</comment>
<reference evidence="1" key="1">
    <citation type="submission" date="2023-11" db="EMBL/GenBank/DDBJ databases">
        <authorList>
            <person name="Poullet M."/>
        </authorList>
    </citation>
    <scope>NUCLEOTIDE SEQUENCE</scope>
    <source>
        <strain evidence="1">E1834</strain>
    </source>
</reference>
<dbReference type="EMBL" id="CAVMJV010000015">
    <property type="protein sequence ID" value="CAK5054563.1"/>
    <property type="molecule type" value="Genomic_DNA"/>
</dbReference>
<organism evidence="1 2">
    <name type="scientific">Meloidogyne enterolobii</name>
    <name type="common">Root-knot nematode worm</name>
    <name type="synonym">Meloidogyne mayaguensis</name>
    <dbReference type="NCBI Taxonomy" id="390850"/>
    <lineage>
        <taxon>Eukaryota</taxon>
        <taxon>Metazoa</taxon>
        <taxon>Ecdysozoa</taxon>
        <taxon>Nematoda</taxon>
        <taxon>Chromadorea</taxon>
        <taxon>Rhabditida</taxon>
        <taxon>Tylenchina</taxon>
        <taxon>Tylenchomorpha</taxon>
        <taxon>Tylenchoidea</taxon>
        <taxon>Meloidogynidae</taxon>
        <taxon>Meloidogyninae</taxon>
        <taxon>Meloidogyne</taxon>
    </lineage>
</organism>
<gene>
    <name evidence="1" type="ORF">MENTE1834_LOCUS14445</name>
</gene>
<name>A0ACB0YNK0_MELEN</name>
<keyword evidence="2" id="KW-1185">Reference proteome</keyword>
<accession>A0ACB0YNK0</accession>